<evidence type="ECO:0000313" key="1">
    <source>
        <dbReference type="EMBL" id="KAJ8030313.1"/>
    </source>
</evidence>
<name>A0A9Q1H265_HOLLE</name>
<sequence length="104" mass="12346">MASGLLGIDQFNPSDEKWDSYQERLEQHFIFNNVKLTRRKGERHKFYVRKQQSSENISEYRAALKKMARTCKFGEFLNEALRVTFVCGLKEELIEKNVLLRMRG</sequence>
<accession>A0A9Q1H265</accession>
<dbReference type="AlphaFoldDB" id="A0A9Q1H265"/>
<comment type="caution">
    <text evidence="1">The sequence shown here is derived from an EMBL/GenBank/DDBJ whole genome shotgun (WGS) entry which is preliminary data.</text>
</comment>
<proteinExistence type="predicted"/>
<gene>
    <name evidence="1" type="ORF">HOLleu_26687</name>
</gene>
<dbReference type="EMBL" id="JAIZAY010000013">
    <property type="protein sequence ID" value="KAJ8030313.1"/>
    <property type="molecule type" value="Genomic_DNA"/>
</dbReference>
<keyword evidence="2" id="KW-1185">Reference proteome</keyword>
<organism evidence="1 2">
    <name type="scientific">Holothuria leucospilota</name>
    <name type="common">Black long sea cucumber</name>
    <name type="synonym">Mertensiothuria leucospilota</name>
    <dbReference type="NCBI Taxonomy" id="206669"/>
    <lineage>
        <taxon>Eukaryota</taxon>
        <taxon>Metazoa</taxon>
        <taxon>Echinodermata</taxon>
        <taxon>Eleutherozoa</taxon>
        <taxon>Echinozoa</taxon>
        <taxon>Holothuroidea</taxon>
        <taxon>Aspidochirotacea</taxon>
        <taxon>Aspidochirotida</taxon>
        <taxon>Holothuriidae</taxon>
        <taxon>Holothuria</taxon>
    </lineage>
</organism>
<evidence type="ECO:0008006" key="3">
    <source>
        <dbReference type="Google" id="ProtNLM"/>
    </source>
</evidence>
<dbReference type="Proteomes" id="UP001152320">
    <property type="component" value="Chromosome 13"/>
</dbReference>
<protein>
    <recommendedName>
        <fullName evidence="3">Retrotransposon gag domain-containing protein</fullName>
    </recommendedName>
</protein>
<reference evidence="1" key="1">
    <citation type="submission" date="2021-10" db="EMBL/GenBank/DDBJ databases">
        <title>Tropical sea cucumber genome reveals ecological adaptation and Cuvierian tubules defense mechanism.</title>
        <authorList>
            <person name="Chen T."/>
        </authorList>
    </citation>
    <scope>NUCLEOTIDE SEQUENCE</scope>
    <source>
        <strain evidence="1">Nanhai2018</strain>
        <tissue evidence="1">Muscle</tissue>
    </source>
</reference>
<dbReference type="OrthoDB" id="6496131at2759"/>
<evidence type="ECO:0000313" key="2">
    <source>
        <dbReference type="Proteomes" id="UP001152320"/>
    </source>
</evidence>